<feature type="non-terminal residue" evidence="2">
    <location>
        <position position="75"/>
    </location>
</feature>
<dbReference type="InterPro" id="IPR008906">
    <property type="entry name" value="HATC_C_dom"/>
</dbReference>
<keyword evidence="3" id="KW-1185">Reference proteome</keyword>
<proteinExistence type="predicted"/>
<dbReference type="GO" id="GO:0046983">
    <property type="term" value="F:protein dimerization activity"/>
    <property type="evidence" value="ECO:0007669"/>
    <property type="project" value="InterPro"/>
</dbReference>
<feature type="non-terminal residue" evidence="2">
    <location>
        <position position="1"/>
    </location>
</feature>
<reference evidence="2" key="1">
    <citation type="submission" date="2023-03" db="EMBL/GenBank/DDBJ databases">
        <title>Massive genome expansion in bonnet fungi (Mycena s.s.) driven by repeated elements and novel gene families across ecological guilds.</title>
        <authorList>
            <consortium name="Lawrence Berkeley National Laboratory"/>
            <person name="Harder C.B."/>
            <person name="Miyauchi S."/>
            <person name="Viragh M."/>
            <person name="Kuo A."/>
            <person name="Thoen E."/>
            <person name="Andreopoulos B."/>
            <person name="Lu D."/>
            <person name="Skrede I."/>
            <person name="Drula E."/>
            <person name="Henrissat B."/>
            <person name="Morin E."/>
            <person name="Kohler A."/>
            <person name="Barry K."/>
            <person name="LaButti K."/>
            <person name="Morin E."/>
            <person name="Salamov A."/>
            <person name="Lipzen A."/>
            <person name="Mereny Z."/>
            <person name="Hegedus B."/>
            <person name="Baldrian P."/>
            <person name="Stursova M."/>
            <person name="Weitz H."/>
            <person name="Taylor A."/>
            <person name="Grigoriev I.V."/>
            <person name="Nagy L.G."/>
            <person name="Martin F."/>
            <person name="Kauserud H."/>
        </authorList>
    </citation>
    <scope>NUCLEOTIDE SEQUENCE</scope>
    <source>
        <strain evidence="2">CBHHK067</strain>
    </source>
</reference>
<gene>
    <name evidence="2" type="ORF">B0H17DRAFT_883350</name>
</gene>
<feature type="domain" description="HAT C-terminal dimerisation" evidence="1">
    <location>
        <begin position="6"/>
        <end position="41"/>
    </location>
</feature>
<organism evidence="2 3">
    <name type="scientific">Mycena rosella</name>
    <name type="common">Pink bonnet</name>
    <name type="synonym">Agaricus rosellus</name>
    <dbReference type="NCBI Taxonomy" id="1033263"/>
    <lineage>
        <taxon>Eukaryota</taxon>
        <taxon>Fungi</taxon>
        <taxon>Dikarya</taxon>
        <taxon>Basidiomycota</taxon>
        <taxon>Agaricomycotina</taxon>
        <taxon>Agaricomycetes</taxon>
        <taxon>Agaricomycetidae</taxon>
        <taxon>Agaricales</taxon>
        <taxon>Marasmiineae</taxon>
        <taxon>Mycenaceae</taxon>
        <taxon>Mycena</taxon>
    </lineage>
</organism>
<evidence type="ECO:0000313" key="2">
    <source>
        <dbReference type="EMBL" id="KAJ7696265.1"/>
    </source>
</evidence>
<dbReference type="AlphaFoldDB" id="A0AAD7DR54"/>
<comment type="caution">
    <text evidence="2">The sequence shown here is derived from an EMBL/GenBank/DDBJ whole genome shotgun (WGS) entry which is preliminary data.</text>
</comment>
<dbReference type="Pfam" id="PF05699">
    <property type="entry name" value="Dimer_Tnp_hAT"/>
    <property type="match status" value="1"/>
</dbReference>
<sequence>QLYAIHFPIPSSIACNILCIPGVSIAVECLFSSSKHTLAKSDAQLFMAASTASSTVVTKELSSLGFRDGLDYLEG</sequence>
<dbReference type="Proteomes" id="UP001221757">
    <property type="component" value="Unassembled WGS sequence"/>
</dbReference>
<protein>
    <recommendedName>
        <fullName evidence="1">HAT C-terminal dimerisation domain-containing protein</fullName>
    </recommendedName>
</protein>
<evidence type="ECO:0000259" key="1">
    <source>
        <dbReference type="Pfam" id="PF05699"/>
    </source>
</evidence>
<accession>A0AAD7DR54</accession>
<dbReference type="EMBL" id="JARKIE010000035">
    <property type="protein sequence ID" value="KAJ7696265.1"/>
    <property type="molecule type" value="Genomic_DNA"/>
</dbReference>
<name>A0AAD7DR54_MYCRO</name>
<evidence type="ECO:0000313" key="3">
    <source>
        <dbReference type="Proteomes" id="UP001221757"/>
    </source>
</evidence>